<reference evidence="2" key="1">
    <citation type="submission" date="2021-08" db="EMBL/GenBank/DDBJ databases">
        <title>Genome of a novel bacterium of the phylum Verrucomicrobia, Oleiharenicola sp. KSB-15.</title>
        <authorList>
            <person name="Chung J.-H."/>
            <person name="Ahn J.-H."/>
            <person name="Yoon Y."/>
            <person name="Kim D.-Y."/>
            <person name="An S.-H."/>
            <person name="Park I."/>
            <person name="Yeon J."/>
        </authorList>
    </citation>
    <scope>NUCLEOTIDE SEQUENCE</scope>
    <source>
        <strain evidence="2">KSB-15</strain>
    </source>
</reference>
<evidence type="ECO:0008006" key="4">
    <source>
        <dbReference type="Google" id="ProtNLM"/>
    </source>
</evidence>
<dbReference type="RefSeq" id="WP_220160597.1">
    <property type="nucleotide sequence ID" value="NZ_CP080507.1"/>
</dbReference>
<dbReference type="KEGG" id="ole:K0B96_09130"/>
<dbReference type="AlphaFoldDB" id="A0A8F9TTW9"/>
<feature type="transmembrane region" description="Helical" evidence="1">
    <location>
        <begin position="138"/>
        <end position="154"/>
    </location>
</feature>
<feature type="transmembrane region" description="Helical" evidence="1">
    <location>
        <begin position="65"/>
        <end position="86"/>
    </location>
</feature>
<accession>A0A8F9TTW9</accession>
<feature type="transmembrane region" description="Helical" evidence="1">
    <location>
        <begin position="98"/>
        <end position="118"/>
    </location>
</feature>
<keyword evidence="3" id="KW-1185">Reference proteome</keyword>
<keyword evidence="1" id="KW-0472">Membrane</keyword>
<keyword evidence="1" id="KW-1133">Transmembrane helix</keyword>
<protein>
    <recommendedName>
        <fullName evidence="4">Rod shape-determining protein MreD</fullName>
    </recommendedName>
</protein>
<proteinExistence type="predicted"/>
<sequence length="170" mass="18658">MRRRVLVLFLSQVILRVLVGQVNHSLAAWHMHVFLGALFILLPTLTLPFGEGLALALLGGLLNDAVAPVAFGTHAFLFGAVHVLLFRIRDRVPRDQTLGLIVIVLLANLALFLVFSFIEVAGLPVAGALWPRLILDLVWSQLLLVAATPWFVALQERALVLVRAQPRPAL</sequence>
<dbReference type="EMBL" id="CP080507">
    <property type="protein sequence ID" value="QYM77492.1"/>
    <property type="molecule type" value="Genomic_DNA"/>
</dbReference>
<dbReference type="Proteomes" id="UP000825051">
    <property type="component" value="Chromosome"/>
</dbReference>
<gene>
    <name evidence="2" type="ORF">K0B96_09130</name>
</gene>
<organism evidence="2 3">
    <name type="scientific">Horticoccus luteus</name>
    <dbReference type="NCBI Taxonomy" id="2862869"/>
    <lineage>
        <taxon>Bacteria</taxon>
        <taxon>Pseudomonadati</taxon>
        <taxon>Verrucomicrobiota</taxon>
        <taxon>Opitutia</taxon>
        <taxon>Opitutales</taxon>
        <taxon>Opitutaceae</taxon>
        <taxon>Horticoccus</taxon>
    </lineage>
</organism>
<evidence type="ECO:0000313" key="2">
    <source>
        <dbReference type="EMBL" id="QYM77492.1"/>
    </source>
</evidence>
<evidence type="ECO:0000313" key="3">
    <source>
        <dbReference type="Proteomes" id="UP000825051"/>
    </source>
</evidence>
<keyword evidence="1" id="KW-0812">Transmembrane</keyword>
<name>A0A8F9TTW9_9BACT</name>
<evidence type="ECO:0000256" key="1">
    <source>
        <dbReference type="SAM" id="Phobius"/>
    </source>
</evidence>